<evidence type="ECO:0000313" key="3">
    <source>
        <dbReference type="Proteomes" id="UP000467841"/>
    </source>
</evidence>
<feature type="region of interest" description="Disordered" evidence="1">
    <location>
        <begin position="1"/>
        <end position="20"/>
    </location>
</feature>
<organism evidence="2 3">
    <name type="scientific">Microthlaspi erraticum</name>
    <dbReference type="NCBI Taxonomy" id="1685480"/>
    <lineage>
        <taxon>Eukaryota</taxon>
        <taxon>Viridiplantae</taxon>
        <taxon>Streptophyta</taxon>
        <taxon>Embryophyta</taxon>
        <taxon>Tracheophyta</taxon>
        <taxon>Spermatophyta</taxon>
        <taxon>Magnoliopsida</taxon>
        <taxon>eudicotyledons</taxon>
        <taxon>Gunneridae</taxon>
        <taxon>Pentapetalae</taxon>
        <taxon>rosids</taxon>
        <taxon>malvids</taxon>
        <taxon>Brassicales</taxon>
        <taxon>Brassicaceae</taxon>
        <taxon>Coluteocarpeae</taxon>
        <taxon>Microthlaspi</taxon>
    </lineage>
</organism>
<gene>
    <name evidence="2" type="ORF">MERR_LOCUS12385</name>
</gene>
<dbReference type="AlphaFoldDB" id="A0A6D2IA97"/>
<keyword evidence="3" id="KW-1185">Reference proteome</keyword>
<reference evidence="2" key="1">
    <citation type="submission" date="2020-01" db="EMBL/GenBank/DDBJ databases">
        <authorList>
            <person name="Mishra B."/>
        </authorList>
    </citation>
    <scope>NUCLEOTIDE SEQUENCE [LARGE SCALE GENOMIC DNA]</scope>
</reference>
<protein>
    <submittedName>
        <fullName evidence="2">Uncharacterized protein</fullName>
    </submittedName>
</protein>
<dbReference type="Proteomes" id="UP000467841">
    <property type="component" value="Unassembled WGS sequence"/>
</dbReference>
<comment type="caution">
    <text evidence="2">The sequence shown here is derived from an EMBL/GenBank/DDBJ whole genome shotgun (WGS) entry which is preliminary data.</text>
</comment>
<proteinExistence type="predicted"/>
<feature type="region of interest" description="Disordered" evidence="1">
    <location>
        <begin position="109"/>
        <end position="133"/>
    </location>
</feature>
<name>A0A6D2IA97_9BRAS</name>
<sequence>MVHRISGCLTSPVKSPSQKRNGRYRSFSLLLRMTTLMMKLLRPLIHYGEILQLTKWKPFAHSNRSRTKVVHPDSNVDRPWTRNPQLTVHTKQIEIGFSTPDVQIYEVSSPEDSTPKAISPEASHQPLSENHTPRRVPANVIRDNQWAGRLEQYLPRDRNANTLDQNKHPFFTSYIVTSYPTFKERALNMECDWSPVVERCVTGRGGRAGRPL</sequence>
<evidence type="ECO:0000313" key="2">
    <source>
        <dbReference type="EMBL" id="CAA7025150.1"/>
    </source>
</evidence>
<evidence type="ECO:0000256" key="1">
    <source>
        <dbReference type="SAM" id="MobiDB-lite"/>
    </source>
</evidence>
<accession>A0A6D2IA97</accession>
<feature type="compositionally biased region" description="Polar residues" evidence="1">
    <location>
        <begin position="8"/>
        <end position="19"/>
    </location>
</feature>
<dbReference type="EMBL" id="CACVBM020000987">
    <property type="protein sequence ID" value="CAA7025150.1"/>
    <property type="molecule type" value="Genomic_DNA"/>
</dbReference>